<name>A0A8D2HKN8_UROPR</name>
<proteinExistence type="predicted"/>
<sequence>MCSNGQVPEQSSGTLSLITDFFWRTAEFVILFFKTSSRRCENKRGYRNSFIPDSTMETLPEERPKNGRKSLPHEPQSINL</sequence>
<dbReference type="AlphaFoldDB" id="A0A8D2HKN8"/>
<keyword evidence="3" id="KW-1185">Reference proteome</keyword>
<reference evidence="2" key="1">
    <citation type="submission" date="2025-08" db="UniProtKB">
        <authorList>
            <consortium name="Ensembl"/>
        </authorList>
    </citation>
    <scope>IDENTIFICATION</scope>
</reference>
<evidence type="ECO:0008006" key="4">
    <source>
        <dbReference type="Google" id="ProtNLM"/>
    </source>
</evidence>
<dbReference type="Ensembl" id="ENSUPAT00010015891.1">
    <property type="protein sequence ID" value="ENSUPAP00010013884.1"/>
    <property type="gene ID" value="ENSUPAG00010011181.1"/>
</dbReference>
<dbReference type="GeneTree" id="ENSGT01150000287200"/>
<dbReference type="Pfam" id="PF10961">
    <property type="entry name" value="SelK_SelG"/>
    <property type="match status" value="1"/>
</dbReference>
<evidence type="ECO:0000313" key="3">
    <source>
        <dbReference type="Proteomes" id="UP000694417"/>
    </source>
</evidence>
<feature type="region of interest" description="Disordered" evidence="1">
    <location>
        <begin position="44"/>
        <end position="80"/>
    </location>
</feature>
<dbReference type="InterPro" id="IPR024491">
    <property type="entry name" value="Se_SelK/SelG"/>
</dbReference>
<organism evidence="2 3">
    <name type="scientific">Urocitellus parryii</name>
    <name type="common">Arctic ground squirrel</name>
    <name type="synonym">Spermophilus parryii</name>
    <dbReference type="NCBI Taxonomy" id="9999"/>
    <lineage>
        <taxon>Eukaryota</taxon>
        <taxon>Metazoa</taxon>
        <taxon>Chordata</taxon>
        <taxon>Craniata</taxon>
        <taxon>Vertebrata</taxon>
        <taxon>Euteleostomi</taxon>
        <taxon>Mammalia</taxon>
        <taxon>Eutheria</taxon>
        <taxon>Euarchontoglires</taxon>
        <taxon>Glires</taxon>
        <taxon>Rodentia</taxon>
        <taxon>Sciuromorpha</taxon>
        <taxon>Sciuridae</taxon>
        <taxon>Xerinae</taxon>
        <taxon>Marmotini</taxon>
        <taxon>Urocitellus</taxon>
    </lineage>
</organism>
<protein>
    <recommendedName>
        <fullName evidence="4">Selenoprotein K</fullName>
    </recommendedName>
</protein>
<dbReference type="Proteomes" id="UP000694417">
    <property type="component" value="Unplaced"/>
</dbReference>
<evidence type="ECO:0000313" key="2">
    <source>
        <dbReference type="Ensembl" id="ENSUPAP00010013884.1"/>
    </source>
</evidence>
<accession>A0A8D2HKN8</accession>
<evidence type="ECO:0000256" key="1">
    <source>
        <dbReference type="SAM" id="MobiDB-lite"/>
    </source>
</evidence>
<reference evidence="2" key="2">
    <citation type="submission" date="2025-09" db="UniProtKB">
        <authorList>
            <consortium name="Ensembl"/>
        </authorList>
    </citation>
    <scope>IDENTIFICATION</scope>
</reference>